<sequence length="50" mass="5882">MPISGITVSRTKAFFKKKKPFSYTIILVPLYLPSLIFMPCQKILFFNYSY</sequence>
<protein>
    <submittedName>
        <fullName evidence="2">Uncharacterized protein</fullName>
    </submittedName>
</protein>
<evidence type="ECO:0000313" key="3">
    <source>
        <dbReference type="Proteomes" id="UP000512184"/>
    </source>
</evidence>
<gene>
    <name evidence="2" type="primary">hypothetical protein</name>
    <name evidence="2" type="ORF">Chls_012</name>
</gene>
<keyword evidence="1" id="KW-0812">Transmembrane</keyword>
<keyword evidence="1" id="KW-1133">Transmembrane helix</keyword>
<keyword evidence="1" id="KW-0472">Membrane</keyword>
<evidence type="ECO:0000256" key="1">
    <source>
        <dbReference type="SAM" id="Phobius"/>
    </source>
</evidence>
<dbReference type="EMBL" id="CP035278">
    <property type="protein sequence ID" value="QHP82887.1"/>
    <property type="molecule type" value="Genomic_DNA"/>
</dbReference>
<feature type="transmembrane region" description="Helical" evidence="1">
    <location>
        <begin position="21"/>
        <end position="44"/>
    </location>
</feature>
<organism evidence="2 3">
    <name type="scientific">Chlamydia suis</name>
    <dbReference type="NCBI Taxonomy" id="83559"/>
    <lineage>
        <taxon>Bacteria</taxon>
        <taxon>Pseudomonadati</taxon>
        <taxon>Chlamydiota</taxon>
        <taxon>Chlamydiia</taxon>
        <taxon>Chlamydiales</taxon>
        <taxon>Chlamydiaceae</taxon>
        <taxon>Chlamydia/Chlamydophila group</taxon>
        <taxon>Chlamydia</taxon>
    </lineage>
</organism>
<accession>A0ABX6IS31</accession>
<reference evidence="2" key="1">
    <citation type="submission" date="2019-01" db="EMBL/GenBank/DDBJ databases">
        <title>Whole genome sequencing and annotation enables comparative genome analysis that reveals unique features of the Chlamydia suis R19 Genome.</title>
        <authorList>
            <person name="Dimond Z.E."/>
        </authorList>
    </citation>
    <scope>NUCLEOTIDE SEQUENCE [LARGE SCALE GENOMIC DNA]</scope>
    <source>
        <strain evidence="2">R19</strain>
    </source>
</reference>
<name>A0ABX6IS31_9CHLA</name>
<dbReference type="Proteomes" id="UP000512184">
    <property type="component" value="Chromosome"/>
</dbReference>
<keyword evidence="3" id="KW-1185">Reference proteome</keyword>
<evidence type="ECO:0000313" key="2">
    <source>
        <dbReference type="EMBL" id="QHP82887.1"/>
    </source>
</evidence>
<proteinExistence type="predicted"/>